<dbReference type="CDD" id="cd03768">
    <property type="entry name" value="SR_ResInv"/>
    <property type="match status" value="1"/>
</dbReference>
<dbReference type="OrthoDB" id="9781670at2"/>
<dbReference type="SMART" id="SM00857">
    <property type="entry name" value="Resolvase"/>
    <property type="match status" value="1"/>
</dbReference>
<dbReference type="Proteomes" id="UP000190286">
    <property type="component" value="Unassembled WGS sequence"/>
</dbReference>
<dbReference type="InterPro" id="IPR011109">
    <property type="entry name" value="DNA_bind_recombinase_dom"/>
</dbReference>
<evidence type="ECO:0000256" key="2">
    <source>
        <dbReference type="SAM" id="MobiDB-lite"/>
    </source>
</evidence>
<feature type="compositionally biased region" description="Acidic residues" evidence="2">
    <location>
        <begin position="563"/>
        <end position="586"/>
    </location>
</feature>
<evidence type="ECO:0000259" key="3">
    <source>
        <dbReference type="PROSITE" id="PS51736"/>
    </source>
</evidence>
<protein>
    <submittedName>
        <fullName evidence="5">Site-specific DNA recombinase</fullName>
    </submittedName>
</protein>
<evidence type="ECO:0000313" key="6">
    <source>
        <dbReference type="Proteomes" id="UP000190286"/>
    </source>
</evidence>
<dbReference type="SUPFAM" id="SSF53041">
    <property type="entry name" value="Resolvase-like"/>
    <property type="match status" value="1"/>
</dbReference>
<dbReference type="RefSeq" id="WP_078784448.1">
    <property type="nucleotide sequence ID" value="NZ_FUYF01000007.1"/>
</dbReference>
<dbReference type="PROSITE" id="PS51736">
    <property type="entry name" value="RECOMBINASES_3"/>
    <property type="match status" value="1"/>
</dbReference>
<dbReference type="EMBL" id="FUYF01000007">
    <property type="protein sequence ID" value="SKA85576.1"/>
    <property type="molecule type" value="Genomic_DNA"/>
</dbReference>
<dbReference type="Gene3D" id="3.40.50.1390">
    <property type="entry name" value="Resolvase, N-terminal catalytic domain"/>
    <property type="match status" value="1"/>
</dbReference>
<feature type="region of interest" description="Disordered" evidence="2">
    <location>
        <begin position="553"/>
        <end position="606"/>
    </location>
</feature>
<dbReference type="PANTHER" id="PTHR30461">
    <property type="entry name" value="DNA-INVERTASE FROM LAMBDOID PROPHAGE"/>
    <property type="match status" value="1"/>
</dbReference>
<evidence type="ECO:0000259" key="4">
    <source>
        <dbReference type="PROSITE" id="PS51737"/>
    </source>
</evidence>
<dbReference type="GeneID" id="93337981"/>
<dbReference type="PANTHER" id="PTHR30461:SF23">
    <property type="entry name" value="DNA RECOMBINASE-RELATED"/>
    <property type="match status" value="1"/>
</dbReference>
<reference evidence="5 6" key="1">
    <citation type="submission" date="2017-02" db="EMBL/GenBank/DDBJ databases">
        <authorList>
            <person name="Peterson S.W."/>
        </authorList>
    </citation>
    <scope>NUCLEOTIDE SEQUENCE [LARGE SCALE GENOMIC DNA]</scope>
    <source>
        <strain evidence="5 6">ATCC 27749</strain>
    </source>
</reference>
<accession>A0A1T4X7P7</accession>
<proteinExistence type="predicted"/>
<dbReference type="InterPro" id="IPR036162">
    <property type="entry name" value="Resolvase-like_N_sf"/>
</dbReference>
<dbReference type="AlphaFoldDB" id="A0A1T4X7P7"/>
<dbReference type="Pfam" id="PF13408">
    <property type="entry name" value="Zn_ribbon_recom"/>
    <property type="match status" value="1"/>
</dbReference>
<keyword evidence="1" id="KW-0175">Coiled coil</keyword>
<dbReference type="STRING" id="745368.SAMN02745178_01516"/>
<evidence type="ECO:0000256" key="1">
    <source>
        <dbReference type="SAM" id="Coils"/>
    </source>
</evidence>
<dbReference type="Pfam" id="PF00239">
    <property type="entry name" value="Resolvase"/>
    <property type="match status" value="1"/>
</dbReference>
<dbReference type="GO" id="GO:0000150">
    <property type="term" value="F:DNA strand exchange activity"/>
    <property type="evidence" value="ECO:0007669"/>
    <property type="project" value="InterPro"/>
</dbReference>
<gene>
    <name evidence="5" type="ORF">SAMN02745178_01516</name>
</gene>
<dbReference type="InterPro" id="IPR025827">
    <property type="entry name" value="Zn_ribbon_recom_dom"/>
</dbReference>
<feature type="domain" description="Resolvase/invertase-type recombinase catalytic" evidence="3">
    <location>
        <begin position="7"/>
        <end position="156"/>
    </location>
</feature>
<dbReference type="Pfam" id="PF07508">
    <property type="entry name" value="Recombinase"/>
    <property type="match status" value="1"/>
</dbReference>
<dbReference type="Gene3D" id="3.90.1750.20">
    <property type="entry name" value="Putative Large Serine Recombinase, Chain B, Domain 2"/>
    <property type="match status" value="2"/>
</dbReference>
<keyword evidence="6" id="KW-1185">Reference proteome</keyword>
<evidence type="ECO:0000313" key="5">
    <source>
        <dbReference type="EMBL" id="SKA85576.1"/>
    </source>
</evidence>
<feature type="coiled-coil region" evidence="1">
    <location>
        <begin position="410"/>
        <end position="488"/>
    </location>
</feature>
<dbReference type="InterPro" id="IPR050639">
    <property type="entry name" value="SSR_resolvase"/>
</dbReference>
<feature type="domain" description="Recombinase" evidence="4">
    <location>
        <begin position="164"/>
        <end position="326"/>
    </location>
</feature>
<dbReference type="GO" id="GO:0003677">
    <property type="term" value="F:DNA binding"/>
    <property type="evidence" value="ECO:0007669"/>
    <property type="project" value="InterPro"/>
</dbReference>
<organism evidence="5 6">
    <name type="scientific">Gemmiger formicilis</name>
    <dbReference type="NCBI Taxonomy" id="745368"/>
    <lineage>
        <taxon>Bacteria</taxon>
        <taxon>Bacillati</taxon>
        <taxon>Bacillota</taxon>
        <taxon>Clostridia</taxon>
        <taxon>Eubacteriales</taxon>
        <taxon>Gemmiger</taxon>
    </lineage>
</organism>
<dbReference type="InterPro" id="IPR038109">
    <property type="entry name" value="DNA_bind_recomb_sf"/>
</dbReference>
<dbReference type="InterPro" id="IPR006119">
    <property type="entry name" value="Resolv_N"/>
</dbReference>
<sequence length="606" mass="69277">MAKNKDCIAVYSRKSKFTGKGESIGNQVELSREYIRTHYGDAYAESMVVYEDEGFSGGNLNRPDFKRMMKAAHEHKFKAIVVYRLDRISRNVSDFSTLIEELSRLDIAFVSIREQFDTGTPMGRAMMYIASVFSQLERETIAERIRDNMHELAKTGRWLGGTTPTGYASESVKHITVDGKSKKACKLKLVPEEADTIRLIYKIFQESDSLTYTEAELMKRGIKTKNGKYHTRFSIKSILQNPVYVIADDEVYNYLVNKDADLFSDKAAFDGVHGLMVYNRTDQEKGRATRYLSPEEWIVSVGEHPGIIPGREWIRIQESLYRNKSKAYRKPRGNEALLTGLLFCRCGSRMYPKLSKRKTADGKRIYTYVCKMKDRSKHKLCNERNANGNTLDLAIIEQIKVMEDNQGTFIAQLEQSRKFYTGNRTDYEDRLAAARRDKSEAEKKVEALVDSLAAVDDSTAKGLVIKRIEKLSQECRNIDSRIQELESLTEQYHLSDIEFDVFRQLLTMFKSNIDTMTVEEKRAAIRTLVRKVFWDGTNAHVVLFGVPDEEIEYPDLPTVSGGSDDEDDTDDLEAFADVDYEDEEDDSLGKTQPLSSAKARWGEDSE</sequence>
<name>A0A1T4X7P7_9FIRM</name>
<dbReference type="PROSITE" id="PS51737">
    <property type="entry name" value="RECOMBINASE_DNA_BIND"/>
    <property type="match status" value="1"/>
</dbReference>